<dbReference type="RefSeq" id="WP_115407262.1">
    <property type="nucleotide sequence ID" value="NZ_UGYV01000004.1"/>
</dbReference>
<organism evidence="1 2">
    <name type="scientific">Shewanella morhuae</name>
    <dbReference type="NCBI Taxonomy" id="365591"/>
    <lineage>
        <taxon>Bacteria</taxon>
        <taxon>Pseudomonadati</taxon>
        <taxon>Pseudomonadota</taxon>
        <taxon>Gammaproteobacteria</taxon>
        <taxon>Alteromonadales</taxon>
        <taxon>Shewanellaceae</taxon>
        <taxon>Shewanella</taxon>
    </lineage>
</organism>
<accession>A0A380BWZ8</accession>
<dbReference type="Proteomes" id="UP000255061">
    <property type="component" value="Unassembled WGS sequence"/>
</dbReference>
<reference evidence="1 2" key="1">
    <citation type="submission" date="2018-06" db="EMBL/GenBank/DDBJ databases">
        <authorList>
            <consortium name="Pathogen Informatics"/>
            <person name="Doyle S."/>
        </authorList>
    </citation>
    <scope>NUCLEOTIDE SEQUENCE [LARGE SCALE GENOMIC DNA]</scope>
    <source>
        <strain evidence="1 2">NCTC10736</strain>
    </source>
</reference>
<dbReference type="AlphaFoldDB" id="A0A380BWZ8"/>
<dbReference type="EMBL" id="UGYV01000004">
    <property type="protein sequence ID" value="SUJ08579.1"/>
    <property type="molecule type" value="Genomic_DNA"/>
</dbReference>
<sequence length="86" mass="10013">MDIGKRYFAIMPASSFEGLDGEVVFFEEKRLKIEVLPKPQINTTVENLPEHFKGKDWYAVKNLITGNRHWLHSKNYQISEICSSEL</sequence>
<name>A0A380BWZ8_9GAMM</name>
<proteinExistence type="predicted"/>
<protein>
    <submittedName>
        <fullName evidence="1">Uncharacterized protein</fullName>
    </submittedName>
</protein>
<evidence type="ECO:0000313" key="2">
    <source>
        <dbReference type="Proteomes" id="UP000255061"/>
    </source>
</evidence>
<evidence type="ECO:0000313" key="1">
    <source>
        <dbReference type="EMBL" id="SUJ08579.1"/>
    </source>
</evidence>
<gene>
    <name evidence="1" type="ORF">NCTC10736_03940</name>
</gene>